<feature type="binding site" evidence="6">
    <location>
        <begin position="213"/>
        <end position="214"/>
    </location>
    <ligand>
        <name>S-adenosyl-L-methionine</name>
        <dbReference type="ChEBI" id="CHEBI:59789"/>
    </ligand>
</feature>
<evidence type="ECO:0000256" key="3">
    <source>
        <dbReference type="ARBA" id="ARBA00022679"/>
    </source>
</evidence>
<dbReference type="GO" id="GO:0032259">
    <property type="term" value="P:methylation"/>
    <property type="evidence" value="ECO:0007669"/>
    <property type="project" value="UniProtKB-KW"/>
</dbReference>
<dbReference type="OrthoDB" id="9816309at2"/>
<feature type="binding site" evidence="6">
    <location>
        <position position="132"/>
    </location>
    <ligand>
        <name>S-adenosyl-L-methionine</name>
        <dbReference type="ChEBI" id="CHEBI:59789"/>
    </ligand>
</feature>
<dbReference type="InterPro" id="IPR022641">
    <property type="entry name" value="CheR_N"/>
</dbReference>
<feature type="binding site" evidence="6">
    <location>
        <position position="158"/>
    </location>
    <ligand>
        <name>S-adenosyl-L-methionine</name>
        <dbReference type="ChEBI" id="CHEBI:59789"/>
    </ligand>
</feature>
<dbReference type="PANTHER" id="PTHR24422">
    <property type="entry name" value="CHEMOTAXIS PROTEIN METHYLTRANSFERASE"/>
    <property type="match status" value="1"/>
</dbReference>
<dbReference type="EC" id="2.1.1.80" evidence="5"/>
<evidence type="ECO:0000256" key="6">
    <source>
        <dbReference type="PIRSR" id="PIRSR000410-1"/>
    </source>
</evidence>
<dbReference type="PIRSF" id="PIRSF000410">
    <property type="entry name" value="CheR"/>
    <property type="match status" value="1"/>
</dbReference>
<feature type="domain" description="CheR-type methyltransferase" evidence="7">
    <location>
        <begin position="11"/>
        <end position="287"/>
    </location>
</feature>
<comment type="caution">
    <text evidence="8">The sequence shown here is derived from an EMBL/GenBank/DDBJ whole genome shotgun (WGS) entry which is preliminary data.</text>
</comment>
<dbReference type="AlphaFoldDB" id="A0A2P2E5Q3"/>
<sequence>MRAAQHTRESLVSGDYVMTADDFAQIAGTLKEMSGIVLSDGKVALAYSRLAKRLRLLGLASFRDYCALIDSPEGSDELQAMLAALTTNVTRFFREPHHFDTLHEITTRELAPKARAGDRVRLWSAACSNGQEPYSMAISLLSALPDAASHDVRLLATDIDPHMVEEARAGIYRNELLNPVPAQARQQFFQRFDDDHLTARTSLRELIRFNVLNLIGAWPMKHKFDVIFCRNVVIYFDEATQERIWARFAHMLQPGGYLMIGHSERVSGPAERHFDTIGLTTYQRRAA</sequence>
<comment type="catalytic activity">
    <reaction evidence="1 5">
        <text>L-glutamyl-[protein] + S-adenosyl-L-methionine = [protein]-L-glutamate 5-O-methyl ester + S-adenosyl-L-homocysteine</text>
        <dbReference type="Rhea" id="RHEA:24452"/>
        <dbReference type="Rhea" id="RHEA-COMP:10208"/>
        <dbReference type="Rhea" id="RHEA-COMP:10311"/>
        <dbReference type="ChEBI" id="CHEBI:29973"/>
        <dbReference type="ChEBI" id="CHEBI:57856"/>
        <dbReference type="ChEBI" id="CHEBI:59789"/>
        <dbReference type="ChEBI" id="CHEBI:82795"/>
        <dbReference type="EC" id="2.1.1.80"/>
    </reaction>
</comment>
<name>A0A2P2E5Q3_9PROT</name>
<reference evidence="8 9" key="1">
    <citation type="journal article" date="2018" name="Genome Announc.">
        <title>Draft Genome Sequence of "Candidatus Phycosocius bacilliformis," an Alphaproteobacterial Ectosymbiont of the Hydrocarbon-Producing Green Alga Botryococcus braunii.</title>
        <authorList>
            <person name="Tanabe Y."/>
            <person name="Yamaguchi H."/>
            <person name="Watanabe M.M."/>
        </authorList>
    </citation>
    <scope>NUCLEOTIDE SEQUENCE [LARGE SCALE GENOMIC DNA]</scope>
    <source>
        <strain evidence="8 9">BOTRYCO-2</strain>
    </source>
</reference>
<dbReference type="InterPro" id="IPR022642">
    <property type="entry name" value="CheR_C"/>
</dbReference>
<dbReference type="InterPro" id="IPR026024">
    <property type="entry name" value="Chemotaxis_MeTrfase_CheR"/>
</dbReference>
<dbReference type="Gene3D" id="3.40.50.150">
    <property type="entry name" value="Vaccinia Virus protein VP39"/>
    <property type="match status" value="1"/>
</dbReference>
<dbReference type="PROSITE" id="PS50123">
    <property type="entry name" value="CHER"/>
    <property type="match status" value="1"/>
</dbReference>
<dbReference type="SUPFAM" id="SSF53335">
    <property type="entry name" value="S-adenosyl-L-methionine-dependent methyltransferases"/>
    <property type="match status" value="1"/>
</dbReference>
<evidence type="ECO:0000256" key="1">
    <source>
        <dbReference type="ARBA" id="ARBA00001541"/>
    </source>
</evidence>
<dbReference type="GO" id="GO:0008983">
    <property type="term" value="F:protein-glutamate O-methyltransferase activity"/>
    <property type="evidence" value="ECO:0007669"/>
    <property type="project" value="UniProtKB-EC"/>
</dbReference>
<dbReference type="Gene3D" id="1.10.155.10">
    <property type="entry name" value="Chemotaxis receptor methyltransferase CheR, N-terminal domain"/>
    <property type="match status" value="1"/>
</dbReference>
<comment type="function">
    <text evidence="5">Methylation of the membrane-bound methyl-accepting chemotaxis proteins (MCP) to form gamma-glutamyl methyl ester residues in MCP.</text>
</comment>
<dbReference type="Proteomes" id="UP000245086">
    <property type="component" value="Unassembled WGS sequence"/>
</dbReference>
<dbReference type="InterPro" id="IPR000780">
    <property type="entry name" value="CheR_MeTrfase"/>
</dbReference>
<dbReference type="Pfam" id="PF03705">
    <property type="entry name" value="CheR_N"/>
    <property type="match status" value="1"/>
</dbReference>
<dbReference type="InterPro" id="IPR029063">
    <property type="entry name" value="SAM-dependent_MTases_sf"/>
</dbReference>
<gene>
    <name evidence="8" type="primary">cheR</name>
    <name evidence="8" type="ORF">PbB2_00047</name>
</gene>
<evidence type="ECO:0000256" key="2">
    <source>
        <dbReference type="ARBA" id="ARBA00022603"/>
    </source>
</evidence>
<feature type="binding site" evidence="6">
    <location>
        <position position="90"/>
    </location>
    <ligand>
        <name>S-adenosyl-L-methionine</name>
        <dbReference type="ChEBI" id="CHEBI:59789"/>
    </ligand>
</feature>
<evidence type="ECO:0000256" key="4">
    <source>
        <dbReference type="ARBA" id="ARBA00022691"/>
    </source>
</evidence>
<dbReference type="PRINTS" id="PR00996">
    <property type="entry name" value="CHERMTFRASE"/>
</dbReference>
<keyword evidence="2 5" id="KW-0489">Methyltransferase</keyword>
<proteinExistence type="predicted"/>
<evidence type="ECO:0000256" key="5">
    <source>
        <dbReference type="PIRNR" id="PIRNR000410"/>
    </source>
</evidence>
<accession>A0A2P2E5Q3</accession>
<keyword evidence="4 5" id="KW-0949">S-adenosyl-L-methionine</keyword>
<feature type="binding site" evidence="6">
    <location>
        <position position="94"/>
    </location>
    <ligand>
        <name>S-adenosyl-L-methionine</name>
        <dbReference type="ChEBI" id="CHEBI:59789"/>
    </ligand>
</feature>
<evidence type="ECO:0000313" key="8">
    <source>
        <dbReference type="EMBL" id="GBF56392.1"/>
    </source>
</evidence>
<evidence type="ECO:0000259" key="7">
    <source>
        <dbReference type="PROSITE" id="PS50123"/>
    </source>
</evidence>
<evidence type="ECO:0000313" key="9">
    <source>
        <dbReference type="Proteomes" id="UP000245086"/>
    </source>
</evidence>
<dbReference type="InterPro" id="IPR036804">
    <property type="entry name" value="CheR_N_sf"/>
</dbReference>
<keyword evidence="3 5" id="KW-0808">Transferase</keyword>
<dbReference type="Pfam" id="PF01739">
    <property type="entry name" value="CheR"/>
    <property type="match status" value="1"/>
</dbReference>
<protein>
    <recommendedName>
        <fullName evidence="5">Chemotaxis protein methyltransferase</fullName>
        <ecNumber evidence="5">2.1.1.80</ecNumber>
    </recommendedName>
</protein>
<dbReference type="SUPFAM" id="SSF47757">
    <property type="entry name" value="Chemotaxis receptor methyltransferase CheR, N-terminal domain"/>
    <property type="match status" value="1"/>
</dbReference>
<dbReference type="SMART" id="SM00138">
    <property type="entry name" value="MeTrc"/>
    <property type="match status" value="1"/>
</dbReference>
<dbReference type="EMBL" id="BFBR01000001">
    <property type="protein sequence ID" value="GBF56392.1"/>
    <property type="molecule type" value="Genomic_DNA"/>
</dbReference>
<feature type="binding site" evidence="6">
    <location>
        <begin position="230"/>
        <end position="231"/>
    </location>
    <ligand>
        <name>S-adenosyl-L-methionine</name>
        <dbReference type="ChEBI" id="CHEBI:59789"/>
    </ligand>
</feature>
<dbReference type="InterPro" id="IPR050903">
    <property type="entry name" value="Bact_Chemotaxis_MeTrfase"/>
</dbReference>
<dbReference type="PANTHER" id="PTHR24422:SF19">
    <property type="entry name" value="CHEMOTAXIS PROTEIN METHYLTRANSFERASE"/>
    <property type="match status" value="1"/>
</dbReference>
<feature type="binding site" evidence="6">
    <location>
        <position position="88"/>
    </location>
    <ligand>
        <name>S-adenosyl-L-methionine</name>
        <dbReference type="ChEBI" id="CHEBI:59789"/>
    </ligand>
</feature>
<organism evidence="8 9">
    <name type="scientific">Candidatus Phycosocius bacilliformis</name>
    <dbReference type="NCBI Taxonomy" id="1445552"/>
    <lineage>
        <taxon>Bacteria</taxon>
        <taxon>Pseudomonadati</taxon>
        <taxon>Pseudomonadota</taxon>
        <taxon>Alphaproteobacteria</taxon>
        <taxon>Caulobacterales</taxon>
        <taxon>Caulobacterales incertae sedis</taxon>
        <taxon>Candidatus Phycosocius</taxon>
    </lineage>
</organism>
<keyword evidence="9" id="KW-1185">Reference proteome</keyword>